<keyword evidence="1" id="KW-0732">Signal</keyword>
<name>D3ENF8_ATETH</name>
<dbReference type="PROSITE" id="PS51272">
    <property type="entry name" value="SLH"/>
    <property type="match status" value="1"/>
</dbReference>
<feature type="domain" description="SLH" evidence="2">
    <location>
        <begin position="206"/>
        <end position="269"/>
    </location>
</feature>
<dbReference type="InterPro" id="IPR001119">
    <property type="entry name" value="SLH_dom"/>
</dbReference>
<dbReference type="Pfam" id="PF00395">
    <property type="entry name" value="SLH"/>
    <property type="match status" value="1"/>
</dbReference>
<evidence type="ECO:0000259" key="2">
    <source>
        <dbReference type="PROSITE" id="PS51272"/>
    </source>
</evidence>
<sequence>MKISTLPLRLTAIVAIAFNNCFFSSLVAKAYTFSETTVDQNKVIAIARPYGQGKYDLLVIEQIEGKRNCWKEQGQNPVLIDPLLINFDFTGICRRSTDSNGYSIRLDGNDLGLDYLLRIVNRNGELQLVGTPRSNNYSEIVLGTTQGLASGFMKINLYSGWQFTKRTYQNKVLGHFYLSGSQVAINKGQNNSTQSNFSTASIAKNSSQNNLIDIQGEKYENEISQVVDVGLMSGFKDNTFRPNQSINQGQLISMAVNVINAVQKIGSETTQGSDNSNIMSSENSYQDTSKMKWAYSNFLNTGNTNNVLQTNKSVNRSELINAMQRVVVYLRKELNISKDTQNSNQATSDSSAISSIKQKSKYCNMVTAKNEKEVTSDLEGKATRGYTASVLAKVLDCLKSEIEQNNK</sequence>
<dbReference type="RefSeq" id="WP_012953673.1">
    <property type="nucleotide sequence ID" value="NC_013771.1"/>
</dbReference>
<evidence type="ECO:0000313" key="4">
    <source>
        <dbReference type="Proteomes" id="UP000001405"/>
    </source>
</evidence>
<reference evidence="3 4" key="1">
    <citation type="journal article" date="2010" name="Nature">
        <title>Metabolic streamlining in an open-ocean nitrogen-fixing cyanobacterium.</title>
        <authorList>
            <person name="Tripp H.J."/>
            <person name="Bench S.R."/>
            <person name="Turk K.A."/>
            <person name="Foster R.A."/>
            <person name="Desany B.A."/>
            <person name="Niazi F."/>
            <person name="Affourtit J.P."/>
            <person name="Zehr J.P."/>
        </authorList>
    </citation>
    <scope>NUCLEOTIDE SEQUENCE [LARGE SCALE GENOMIC DNA]</scope>
    <source>
        <strain evidence="4">ALOHA</strain>
    </source>
</reference>
<gene>
    <name evidence="3" type="ordered locus">UCYN_02630</name>
</gene>
<dbReference type="OrthoDB" id="9759810at2"/>
<evidence type="ECO:0000256" key="1">
    <source>
        <dbReference type="SAM" id="SignalP"/>
    </source>
</evidence>
<dbReference type="EMBL" id="CP001842">
    <property type="protein sequence ID" value="ADB95008.1"/>
    <property type="molecule type" value="Genomic_DNA"/>
</dbReference>
<accession>D3ENF8</accession>
<keyword evidence="4" id="KW-1185">Reference proteome</keyword>
<organism evidence="4">
    <name type="scientific">Atelocyanobacterium thalassa (isolate ALOHA)</name>
    <dbReference type="NCBI Taxonomy" id="1453429"/>
    <lineage>
        <taxon>Bacteria</taxon>
        <taxon>Bacillati</taxon>
        <taxon>Cyanobacteriota</taxon>
        <taxon>Cyanophyceae</taxon>
        <taxon>Oscillatoriophycideae</taxon>
        <taxon>Chroococcales</taxon>
        <taxon>Aphanothecaceae</taxon>
        <taxon>Candidatus Atelocyanobacterium</taxon>
        <taxon>Candidatus Atelocyanobacterium thalassae</taxon>
    </lineage>
</organism>
<feature type="chain" id="PRO_5003043293" evidence="1">
    <location>
        <begin position="31"/>
        <end position="407"/>
    </location>
</feature>
<dbReference type="Pfam" id="PF12565">
    <property type="entry name" value="DUF3747"/>
    <property type="match status" value="1"/>
</dbReference>
<dbReference type="PATRIC" id="fig|713887.8.peg.246"/>
<dbReference type="InterPro" id="IPR022222">
    <property type="entry name" value="DUF3747"/>
</dbReference>
<feature type="signal peptide" evidence="1">
    <location>
        <begin position="1"/>
        <end position="30"/>
    </location>
</feature>
<dbReference type="KEGG" id="cyu:UCYN_02630"/>
<proteinExistence type="predicted"/>
<dbReference type="Proteomes" id="UP000001405">
    <property type="component" value="Chromosome"/>
</dbReference>
<dbReference type="AlphaFoldDB" id="D3ENF8"/>
<dbReference type="HOGENOM" id="CLU_055407_2_0_3"/>
<dbReference type="STRING" id="1453429.UCYN_02630"/>
<protein>
    <submittedName>
        <fullName evidence="3">Putative S-layer protein</fullName>
    </submittedName>
</protein>
<evidence type="ECO:0000313" key="3">
    <source>
        <dbReference type="EMBL" id="ADB95008.1"/>
    </source>
</evidence>